<evidence type="ECO:0000313" key="1">
    <source>
        <dbReference type="EMBL" id="EGG02410.1"/>
    </source>
</evidence>
<evidence type="ECO:0008006" key="3">
    <source>
        <dbReference type="Google" id="ProtNLM"/>
    </source>
</evidence>
<dbReference type="AlphaFoldDB" id="F4RZ04"/>
<sequence length="123" mass="14060">MIPSVEVGKQFGLTLEVHDLCKPFPSHWNQKFDLIHGRHVLIWIKPHKWPTVLKHLKQSLNTGGALVIMYPGEIPYDVHTDAPLAFILAPMKFFSAFIRYTAEPDVTLRPASPHHLDFVVQKT</sequence>
<dbReference type="HOGENOM" id="CLU_2015784_0_0_1"/>
<dbReference type="Proteomes" id="UP000001072">
    <property type="component" value="Unassembled WGS sequence"/>
</dbReference>
<keyword evidence="2" id="KW-1185">Reference proteome</keyword>
<dbReference type="Gene3D" id="3.40.50.150">
    <property type="entry name" value="Vaccinia Virus protein VP39"/>
    <property type="match status" value="1"/>
</dbReference>
<gene>
    <name evidence="1" type="ORF">MELLADRAFT_91423</name>
</gene>
<dbReference type="EMBL" id="GL883131">
    <property type="protein sequence ID" value="EGG02410.1"/>
    <property type="molecule type" value="Genomic_DNA"/>
</dbReference>
<dbReference type="OrthoDB" id="184880at2759"/>
<name>F4RZ04_MELLP</name>
<dbReference type="STRING" id="747676.F4RZ04"/>
<dbReference type="Pfam" id="PF13489">
    <property type="entry name" value="Methyltransf_23"/>
    <property type="match status" value="1"/>
</dbReference>
<dbReference type="InterPro" id="IPR029063">
    <property type="entry name" value="SAM-dependent_MTases_sf"/>
</dbReference>
<dbReference type="InParanoid" id="F4RZ04"/>
<organism evidence="2">
    <name type="scientific">Melampsora larici-populina (strain 98AG31 / pathotype 3-4-7)</name>
    <name type="common">Poplar leaf rust fungus</name>
    <dbReference type="NCBI Taxonomy" id="747676"/>
    <lineage>
        <taxon>Eukaryota</taxon>
        <taxon>Fungi</taxon>
        <taxon>Dikarya</taxon>
        <taxon>Basidiomycota</taxon>
        <taxon>Pucciniomycotina</taxon>
        <taxon>Pucciniomycetes</taxon>
        <taxon>Pucciniales</taxon>
        <taxon>Melampsoraceae</taxon>
        <taxon>Melampsora</taxon>
    </lineage>
</organism>
<evidence type="ECO:0000313" key="2">
    <source>
        <dbReference type="Proteomes" id="UP000001072"/>
    </source>
</evidence>
<protein>
    <recommendedName>
        <fullName evidence="3">Methyltransferase type 11 domain-containing protein</fullName>
    </recommendedName>
</protein>
<accession>F4RZ04</accession>
<dbReference type="RefSeq" id="XP_007414395.1">
    <property type="nucleotide sequence ID" value="XM_007414333.1"/>
</dbReference>
<proteinExistence type="predicted"/>
<dbReference type="SUPFAM" id="SSF53335">
    <property type="entry name" value="S-adenosyl-L-methionine-dependent methyltransferases"/>
    <property type="match status" value="1"/>
</dbReference>
<dbReference type="GeneID" id="18935904"/>
<reference evidence="2" key="1">
    <citation type="journal article" date="2011" name="Proc. Natl. Acad. Sci. U.S.A.">
        <title>Obligate biotrophy features unraveled by the genomic analysis of rust fungi.</title>
        <authorList>
            <person name="Duplessis S."/>
            <person name="Cuomo C.A."/>
            <person name="Lin Y.-C."/>
            <person name="Aerts A."/>
            <person name="Tisserant E."/>
            <person name="Veneault-Fourrey C."/>
            <person name="Joly D.L."/>
            <person name="Hacquard S."/>
            <person name="Amselem J."/>
            <person name="Cantarel B.L."/>
            <person name="Chiu R."/>
            <person name="Coutinho P.M."/>
            <person name="Feau N."/>
            <person name="Field M."/>
            <person name="Frey P."/>
            <person name="Gelhaye E."/>
            <person name="Goldberg J."/>
            <person name="Grabherr M.G."/>
            <person name="Kodira C.D."/>
            <person name="Kohler A."/>
            <person name="Kuees U."/>
            <person name="Lindquist E.A."/>
            <person name="Lucas S.M."/>
            <person name="Mago R."/>
            <person name="Mauceli E."/>
            <person name="Morin E."/>
            <person name="Murat C."/>
            <person name="Pangilinan J.L."/>
            <person name="Park R."/>
            <person name="Pearson M."/>
            <person name="Quesneville H."/>
            <person name="Rouhier N."/>
            <person name="Sakthikumar S."/>
            <person name="Salamov A.A."/>
            <person name="Schmutz J."/>
            <person name="Selles B."/>
            <person name="Shapiro H."/>
            <person name="Tanguay P."/>
            <person name="Tuskan G.A."/>
            <person name="Henrissat B."/>
            <person name="Van de Peer Y."/>
            <person name="Rouze P."/>
            <person name="Ellis J.G."/>
            <person name="Dodds P.N."/>
            <person name="Schein J.E."/>
            <person name="Zhong S."/>
            <person name="Hamelin R.C."/>
            <person name="Grigoriev I.V."/>
            <person name="Szabo L.J."/>
            <person name="Martin F."/>
        </authorList>
    </citation>
    <scope>NUCLEOTIDE SEQUENCE [LARGE SCALE GENOMIC DNA]</scope>
    <source>
        <strain evidence="2">98AG31 / pathotype 3-4-7</strain>
    </source>
</reference>
<dbReference type="VEuPathDB" id="FungiDB:MELLADRAFT_91423"/>
<dbReference type="KEGG" id="mlr:MELLADRAFT_91423"/>